<protein>
    <submittedName>
        <fullName evidence="1">Uncharacterized protein</fullName>
    </submittedName>
</protein>
<dbReference type="Proteomes" id="UP001148737">
    <property type="component" value="Unassembled WGS sequence"/>
</dbReference>
<evidence type="ECO:0000313" key="1">
    <source>
        <dbReference type="EMBL" id="KAJ3498513.1"/>
    </source>
</evidence>
<name>A0ACC1R6R2_9HYPO</name>
<dbReference type="EMBL" id="JANAKD010000047">
    <property type="protein sequence ID" value="KAJ3498513.1"/>
    <property type="molecule type" value="Genomic_DNA"/>
</dbReference>
<reference evidence="1" key="1">
    <citation type="submission" date="2022-07" db="EMBL/GenBank/DDBJ databases">
        <title>Genome Sequence of Lecanicillium saksenae.</title>
        <authorList>
            <person name="Buettner E."/>
        </authorList>
    </citation>
    <scope>NUCLEOTIDE SEQUENCE</scope>
    <source>
        <strain evidence="1">VT-O1</strain>
    </source>
</reference>
<accession>A0ACC1R6R2</accession>
<keyword evidence="2" id="KW-1185">Reference proteome</keyword>
<gene>
    <name evidence="1" type="ORF">NLG97_g1064</name>
</gene>
<evidence type="ECO:0000313" key="2">
    <source>
        <dbReference type="Proteomes" id="UP001148737"/>
    </source>
</evidence>
<sequence>MASNPAVARLCAVVCRRAVPQLAHHRPAMRLAGTRATAAFSTTSMRAAEQSFDGEEDDGDSPPVELKQLDKAFMDRATPEGLQQLDELAKRNGHTSIEAYLDDKLRHTPGFALEDRLFTDELVRDDSGGKPDRKAFWFDEDDPDTFTEEHDEFNEDDMMSMAHNKLDEVREMRHYTRLAVWEMPLLSKLAKPFEAPKADQVLRWRYTTYMGESHPAESKVVVQFAPQDLGLTDVQTNKLRKLVGARLDPKTDVVKMSCGRYEHQAQNKQYLQQLVNTLITEAKDPKDTFEDVALDTRHYFRAHKAGKPKPKFPREWRMTEGRQKQLTEERARIALGEAQRLDKGLVVDGQQKIDGYLMQRLAEEQQKAAAEPVAIPAGRGARQRR</sequence>
<proteinExistence type="predicted"/>
<organism evidence="1 2">
    <name type="scientific">Lecanicillium saksenae</name>
    <dbReference type="NCBI Taxonomy" id="468837"/>
    <lineage>
        <taxon>Eukaryota</taxon>
        <taxon>Fungi</taxon>
        <taxon>Dikarya</taxon>
        <taxon>Ascomycota</taxon>
        <taxon>Pezizomycotina</taxon>
        <taxon>Sordariomycetes</taxon>
        <taxon>Hypocreomycetidae</taxon>
        <taxon>Hypocreales</taxon>
        <taxon>Cordycipitaceae</taxon>
        <taxon>Lecanicillium</taxon>
    </lineage>
</organism>
<comment type="caution">
    <text evidence="1">The sequence shown here is derived from an EMBL/GenBank/DDBJ whole genome shotgun (WGS) entry which is preliminary data.</text>
</comment>